<keyword evidence="3" id="KW-1185">Reference proteome</keyword>
<gene>
    <name evidence="2" type="ORF">EJ08DRAFT_576751</name>
</gene>
<evidence type="ECO:0000256" key="1">
    <source>
        <dbReference type="SAM" id="MobiDB-lite"/>
    </source>
</evidence>
<proteinExistence type="predicted"/>
<feature type="compositionally biased region" description="Basic residues" evidence="1">
    <location>
        <begin position="159"/>
        <end position="169"/>
    </location>
</feature>
<protein>
    <submittedName>
        <fullName evidence="2">Uncharacterized protein</fullName>
    </submittedName>
</protein>
<dbReference type="AlphaFoldDB" id="A0A9P4NGA6"/>
<comment type="caution">
    <text evidence="2">The sequence shown here is derived from an EMBL/GenBank/DDBJ whole genome shotgun (WGS) entry which is preliminary data.</text>
</comment>
<dbReference type="EMBL" id="MU007110">
    <property type="protein sequence ID" value="KAF2420345.1"/>
    <property type="molecule type" value="Genomic_DNA"/>
</dbReference>
<dbReference type="OrthoDB" id="5427526at2759"/>
<reference evidence="2" key="1">
    <citation type="journal article" date="2020" name="Stud. Mycol.">
        <title>101 Dothideomycetes genomes: a test case for predicting lifestyles and emergence of pathogens.</title>
        <authorList>
            <person name="Haridas S."/>
            <person name="Albert R."/>
            <person name="Binder M."/>
            <person name="Bloem J."/>
            <person name="Labutti K."/>
            <person name="Salamov A."/>
            <person name="Andreopoulos B."/>
            <person name="Baker S."/>
            <person name="Barry K."/>
            <person name="Bills G."/>
            <person name="Bluhm B."/>
            <person name="Cannon C."/>
            <person name="Castanera R."/>
            <person name="Culley D."/>
            <person name="Daum C."/>
            <person name="Ezra D."/>
            <person name="Gonzalez J."/>
            <person name="Henrissat B."/>
            <person name="Kuo A."/>
            <person name="Liang C."/>
            <person name="Lipzen A."/>
            <person name="Lutzoni F."/>
            <person name="Magnuson J."/>
            <person name="Mondo S."/>
            <person name="Nolan M."/>
            <person name="Ohm R."/>
            <person name="Pangilinan J."/>
            <person name="Park H.-J."/>
            <person name="Ramirez L."/>
            <person name="Alfaro M."/>
            <person name="Sun H."/>
            <person name="Tritt A."/>
            <person name="Yoshinaga Y."/>
            <person name="Zwiers L.-H."/>
            <person name="Turgeon B."/>
            <person name="Goodwin S."/>
            <person name="Spatafora J."/>
            <person name="Crous P."/>
            <person name="Grigoriev I."/>
        </authorList>
    </citation>
    <scope>NUCLEOTIDE SEQUENCE</scope>
    <source>
        <strain evidence="2">CBS 130266</strain>
    </source>
</reference>
<feature type="compositionally biased region" description="Acidic residues" evidence="1">
    <location>
        <begin position="86"/>
        <end position="102"/>
    </location>
</feature>
<feature type="compositionally biased region" description="Low complexity" evidence="1">
    <location>
        <begin position="131"/>
        <end position="158"/>
    </location>
</feature>
<feature type="non-terminal residue" evidence="2">
    <location>
        <position position="404"/>
    </location>
</feature>
<evidence type="ECO:0000313" key="3">
    <source>
        <dbReference type="Proteomes" id="UP000800235"/>
    </source>
</evidence>
<dbReference type="Proteomes" id="UP000800235">
    <property type="component" value="Unassembled WGS sequence"/>
</dbReference>
<evidence type="ECO:0000313" key="2">
    <source>
        <dbReference type="EMBL" id="KAF2420345.1"/>
    </source>
</evidence>
<sequence>MSSPPRTPTSPTFHRRRSSNFSSNSHRNSLSRSQTLSQRSSAAYSPANSRLGSSHGHGDSLAAEFAELGGGGMGSLADELGGWGSADEEEGEESILEEDGEGDVFGGELHGEKGGKRRNIERERDSGIEITSSPLPTSTTSQQWQNGRLLPPSTSTTPTKRKGSGHKRVNSAYDGSEYGSESDFEETELVSATLEARLSVVEALARRGIEENGSEGDRVIARVTEGLKDLGGQSGIESGTTRLTTSYTALSTHLTHQTRLLSQLTSSILSPLAPQLPLELIEDLIPAIDATLSHIPSITPPPHPHHALHSLIAHTADLIQTLNYMSDTVHMNRQTTTTAGRRLKVVKEVLREWRIESEGCERSVDWIERGDWGAKLSRRECKGVCDEVLGGFEDVCGEWRERLV</sequence>
<feature type="compositionally biased region" description="Low complexity" evidence="1">
    <location>
        <begin position="19"/>
        <end position="43"/>
    </location>
</feature>
<name>A0A9P4NGA6_9PEZI</name>
<accession>A0A9P4NGA6</accession>
<feature type="region of interest" description="Disordered" evidence="1">
    <location>
        <begin position="1"/>
        <end position="180"/>
    </location>
</feature>
<feature type="compositionally biased region" description="Basic and acidic residues" evidence="1">
    <location>
        <begin position="109"/>
        <end position="127"/>
    </location>
</feature>
<organism evidence="2 3">
    <name type="scientific">Tothia fuscella</name>
    <dbReference type="NCBI Taxonomy" id="1048955"/>
    <lineage>
        <taxon>Eukaryota</taxon>
        <taxon>Fungi</taxon>
        <taxon>Dikarya</taxon>
        <taxon>Ascomycota</taxon>
        <taxon>Pezizomycotina</taxon>
        <taxon>Dothideomycetes</taxon>
        <taxon>Pleosporomycetidae</taxon>
        <taxon>Venturiales</taxon>
        <taxon>Cylindrosympodiaceae</taxon>
        <taxon>Tothia</taxon>
    </lineage>
</organism>